<feature type="region of interest" description="Disordered" evidence="1">
    <location>
        <begin position="298"/>
        <end position="342"/>
    </location>
</feature>
<sequence length="659" mass="74683">MSWDYSSYYSHMYPPDGSQYGYPAYDPSYNMGYQPYMGQMYGGYQDFSKNQPQTSGTLKEGEDLPPLPPGSPPPPPPPPVKEEKVEQTVDTKPPLPPSPAEFLQAQQGNYHAAPLSESGIRFSLPNRLPRPLEWTFQQGGLGNKKKKKKKGRGGNSFIQPPLPVGPPPSAPPPPPPPPPSPPPPAPLQDEVQTPPTSTGKGNPNVWAPEVKMDMSIFKTHQVPNSDVAHGGHDETLRNPLLGNEEELPEDLNNYVKKCFSLCDTDAQKDEVSRILQERLIHILKTGRLNKINWNNYLNSGGNNEVGGRHRKRRRGSSGTTPVRQKKAVKKQKGRAGVITRPPQTNNAKLMERAQRFASTLNSGSSMFFIDTGGSFDGVGEDGDSQWASLHIVGTSTALEKPYLRLTSAPNASMIRPVHILQESLQMVKQHWQEKQDYHYACDQLKSIRQDLTVQGIRDEFSVHVYETHARIALEKGDREEFNQCQSQLKNLYADDLGQHMLEFKAYRILYSIFTANTLDLTTMLSQLTPGEKENVYIKHALRVRSAWWLNNYQKFFRLYHKAPGMAGYVMDWMMPRERKNAIKTIVKAYVELWYPFIFLFFSGLHSSQEGHHSFCRHQYESSLLHEKKSLPCHFSTIKPKSWYYFVLKFLLAVKSFSPP</sequence>
<dbReference type="PANTHER" id="PTHR12436">
    <property type="entry name" value="80 KDA MCM3-ASSOCIATED PROTEIN"/>
    <property type="match status" value="1"/>
</dbReference>
<feature type="compositionally biased region" description="Polar residues" evidence="1">
    <location>
        <begin position="47"/>
        <end position="57"/>
    </location>
</feature>
<dbReference type="Proteomes" id="UP000677054">
    <property type="component" value="Unassembled WGS sequence"/>
</dbReference>
<evidence type="ECO:0000313" key="4">
    <source>
        <dbReference type="Proteomes" id="UP000677054"/>
    </source>
</evidence>
<dbReference type="Gene3D" id="1.25.40.990">
    <property type="match status" value="1"/>
</dbReference>
<protein>
    <recommendedName>
        <fullName evidence="2">SAC3/GANP/THP3 conserved domain-containing protein</fullName>
    </recommendedName>
</protein>
<feature type="compositionally biased region" description="Basic residues" evidence="1">
    <location>
        <begin position="323"/>
        <end position="333"/>
    </location>
</feature>
<evidence type="ECO:0000313" key="3">
    <source>
        <dbReference type="EMBL" id="CAD7251448.1"/>
    </source>
</evidence>
<dbReference type="EMBL" id="LR903075">
    <property type="protein sequence ID" value="CAD7251448.1"/>
    <property type="molecule type" value="Genomic_DNA"/>
</dbReference>
<evidence type="ECO:0000256" key="1">
    <source>
        <dbReference type="SAM" id="MobiDB-lite"/>
    </source>
</evidence>
<dbReference type="GO" id="GO:0005634">
    <property type="term" value="C:nucleus"/>
    <property type="evidence" value="ECO:0007669"/>
    <property type="project" value="TreeGrafter"/>
</dbReference>
<dbReference type="Pfam" id="PF03399">
    <property type="entry name" value="SAC3_GANP"/>
    <property type="match status" value="1"/>
</dbReference>
<name>A0A7R9AC34_9CRUS</name>
<feature type="domain" description="SAC3/GANP/THP3 conserved" evidence="2">
    <location>
        <begin position="407"/>
        <end position="589"/>
    </location>
</feature>
<keyword evidence="4" id="KW-1185">Reference proteome</keyword>
<reference evidence="3" key="1">
    <citation type="submission" date="2020-11" db="EMBL/GenBank/DDBJ databases">
        <authorList>
            <person name="Tran Van P."/>
        </authorList>
    </citation>
    <scope>NUCLEOTIDE SEQUENCE</scope>
</reference>
<feature type="compositionally biased region" description="Basic residues" evidence="1">
    <location>
        <begin position="143"/>
        <end position="152"/>
    </location>
</feature>
<feature type="compositionally biased region" description="Basic and acidic residues" evidence="1">
    <location>
        <begin position="80"/>
        <end position="89"/>
    </location>
</feature>
<accession>A0A7R9AC34</accession>
<organism evidence="3">
    <name type="scientific">Darwinula stevensoni</name>
    <dbReference type="NCBI Taxonomy" id="69355"/>
    <lineage>
        <taxon>Eukaryota</taxon>
        <taxon>Metazoa</taxon>
        <taxon>Ecdysozoa</taxon>
        <taxon>Arthropoda</taxon>
        <taxon>Crustacea</taxon>
        <taxon>Oligostraca</taxon>
        <taxon>Ostracoda</taxon>
        <taxon>Podocopa</taxon>
        <taxon>Podocopida</taxon>
        <taxon>Darwinulocopina</taxon>
        <taxon>Darwinuloidea</taxon>
        <taxon>Darwinulidae</taxon>
        <taxon>Darwinula</taxon>
    </lineage>
</organism>
<feature type="compositionally biased region" description="Pro residues" evidence="1">
    <location>
        <begin position="65"/>
        <end position="79"/>
    </location>
</feature>
<feature type="region of interest" description="Disordered" evidence="1">
    <location>
        <begin position="42"/>
        <end position="110"/>
    </location>
</feature>
<gene>
    <name evidence="3" type="ORF">DSTB1V02_LOCUS11214</name>
</gene>
<dbReference type="EMBL" id="CAJPEV010003558">
    <property type="protein sequence ID" value="CAG0900013.1"/>
    <property type="molecule type" value="Genomic_DNA"/>
</dbReference>
<dbReference type="OrthoDB" id="199574at2759"/>
<dbReference type="InterPro" id="IPR045107">
    <property type="entry name" value="SAC3/GANP/THP3"/>
</dbReference>
<evidence type="ECO:0000259" key="2">
    <source>
        <dbReference type="Pfam" id="PF03399"/>
    </source>
</evidence>
<feature type="compositionally biased region" description="Pro residues" evidence="1">
    <location>
        <begin position="160"/>
        <end position="186"/>
    </location>
</feature>
<dbReference type="AlphaFoldDB" id="A0A7R9AC34"/>
<proteinExistence type="predicted"/>
<feature type="compositionally biased region" description="Polar residues" evidence="1">
    <location>
        <begin position="190"/>
        <end position="201"/>
    </location>
</feature>
<dbReference type="PANTHER" id="PTHR12436:SF4">
    <property type="entry name" value="LEUKOCYTE RECEPTOR CLUSTER MEMBER 8"/>
    <property type="match status" value="1"/>
</dbReference>
<dbReference type="InterPro" id="IPR005062">
    <property type="entry name" value="SAC3/GANP/THP3_conserved"/>
</dbReference>
<feature type="region of interest" description="Disordered" evidence="1">
    <location>
        <begin position="133"/>
        <end position="206"/>
    </location>
</feature>
<dbReference type="SUPFAM" id="SSF101447">
    <property type="entry name" value="Formin homology 2 domain (FH2 domain)"/>
    <property type="match status" value="1"/>
</dbReference>